<comment type="caution">
    <text evidence="1">The sequence shown here is derived from an EMBL/GenBank/DDBJ whole genome shotgun (WGS) entry which is preliminary data.</text>
</comment>
<dbReference type="Proteomes" id="UP001056120">
    <property type="component" value="Linkage Group LG15"/>
</dbReference>
<evidence type="ECO:0000313" key="1">
    <source>
        <dbReference type="EMBL" id="KAI3776162.1"/>
    </source>
</evidence>
<protein>
    <submittedName>
        <fullName evidence="1">Uncharacterized protein</fullName>
    </submittedName>
</protein>
<organism evidence="1 2">
    <name type="scientific">Smallanthus sonchifolius</name>
    <dbReference type="NCBI Taxonomy" id="185202"/>
    <lineage>
        <taxon>Eukaryota</taxon>
        <taxon>Viridiplantae</taxon>
        <taxon>Streptophyta</taxon>
        <taxon>Embryophyta</taxon>
        <taxon>Tracheophyta</taxon>
        <taxon>Spermatophyta</taxon>
        <taxon>Magnoliopsida</taxon>
        <taxon>eudicotyledons</taxon>
        <taxon>Gunneridae</taxon>
        <taxon>Pentapetalae</taxon>
        <taxon>asterids</taxon>
        <taxon>campanulids</taxon>
        <taxon>Asterales</taxon>
        <taxon>Asteraceae</taxon>
        <taxon>Asteroideae</taxon>
        <taxon>Heliantheae alliance</taxon>
        <taxon>Millerieae</taxon>
        <taxon>Smallanthus</taxon>
    </lineage>
</organism>
<evidence type="ECO:0000313" key="2">
    <source>
        <dbReference type="Proteomes" id="UP001056120"/>
    </source>
</evidence>
<reference evidence="2" key="1">
    <citation type="journal article" date="2022" name="Mol. Ecol. Resour.">
        <title>The genomes of chicory, endive, great burdock and yacon provide insights into Asteraceae palaeo-polyploidization history and plant inulin production.</title>
        <authorList>
            <person name="Fan W."/>
            <person name="Wang S."/>
            <person name="Wang H."/>
            <person name="Wang A."/>
            <person name="Jiang F."/>
            <person name="Liu H."/>
            <person name="Zhao H."/>
            <person name="Xu D."/>
            <person name="Zhang Y."/>
        </authorList>
    </citation>
    <scope>NUCLEOTIDE SEQUENCE [LARGE SCALE GENOMIC DNA]</scope>
    <source>
        <strain evidence="2">cv. Yunnan</strain>
    </source>
</reference>
<gene>
    <name evidence="1" type="ORF">L1987_45931</name>
</gene>
<reference evidence="1 2" key="2">
    <citation type="journal article" date="2022" name="Mol. Ecol. Resour.">
        <title>The genomes of chicory, endive, great burdock and yacon provide insights into Asteraceae paleo-polyploidization history and plant inulin production.</title>
        <authorList>
            <person name="Fan W."/>
            <person name="Wang S."/>
            <person name="Wang H."/>
            <person name="Wang A."/>
            <person name="Jiang F."/>
            <person name="Liu H."/>
            <person name="Zhao H."/>
            <person name="Xu D."/>
            <person name="Zhang Y."/>
        </authorList>
    </citation>
    <scope>NUCLEOTIDE SEQUENCE [LARGE SCALE GENOMIC DNA]</scope>
    <source>
        <strain evidence="2">cv. Yunnan</strain>
        <tissue evidence="1">Leaves</tissue>
    </source>
</reference>
<accession>A0ACB9FY49</accession>
<dbReference type="EMBL" id="CM042032">
    <property type="protein sequence ID" value="KAI3776162.1"/>
    <property type="molecule type" value="Genomic_DNA"/>
</dbReference>
<keyword evidence="2" id="KW-1185">Reference proteome</keyword>
<name>A0ACB9FY49_9ASTR</name>
<sequence>MRASQSLELPDANNSLEGVESLFFWYKSSLLGLLLSPLGQFNIEQKGSNSFGTVFWYMQLRSQSQIEGLAFRTFVYQIELRSDFVQKYIVPSVNQISPIHLELDFVPTKPKPIERLAFAISKEKCSQCFHRCHTTIPSPPSPRRASPPSRP</sequence>
<proteinExistence type="predicted"/>